<keyword evidence="2" id="KW-0727">SH2 domain</keyword>
<dbReference type="SMART" id="SM00326">
    <property type="entry name" value="SH3"/>
    <property type="match status" value="1"/>
</dbReference>
<dbReference type="InterPro" id="IPR000980">
    <property type="entry name" value="SH2"/>
</dbReference>
<dbReference type="PROSITE" id="PS50001">
    <property type="entry name" value="SH2"/>
    <property type="match status" value="1"/>
</dbReference>
<dbReference type="InterPro" id="IPR043539">
    <property type="entry name" value="Grb2-like"/>
</dbReference>
<evidence type="ECO:0000256" key="2">
    <source>
        <dbReference type="PROSITE-ProRule" id="PRU00191"/>
    </source>
</evidence>
<dbReference type="Proteomes" id="UP000694404">
    <property type="component" value="Unplaced"/>
</dbReference>
<dbReference type="Ensembl" id="ENSCABT00000024671.1">
    <property type="protein sequence ID" value="ENSCABP00000022520.1"/>
    <property type="gene ID" value="ENSCABG00000016563.1"/>
</dbReference>
<dbReference type="InterPro" id="IPR001452">
    <property type="entry name" value="SH3_domain"/>
</dbReference>
<dbReference type="OMA" id="QRAPLNW"/>
<dbReference type="GO" id="GO:0005794">
    <property type="term" value="C:Golgi apparatus"/>
    <property type="evidence" value="ECO:0007669"/>
    <property type="project" value="Ensembl"/>
</dbReference>
<dbReference type="GO" id="GO:0035591">
    <property type="term" value="F:signaling adaptor activity"/>
    <property type="evidence" value="ECO:0007669"/>
    <property type="project" value="Ensembl"/>
</dbReference>
<evidence type="ECO:0000313" key="6">
    <source>
        <dbReference type="Ensembl" id="ENSCABP00000022520.1"/>
    </source>
</evidence>
<accession>A0A8C0HFC8</accession>
<dbReference type="GO" id="GO:0005654">
    <property type="term" value="C:nucleoplasm"/>
    <property type="evidence" value="ECO:0007669"/>
    <property type="project" value="Ensembl"/>
</dbReference>
<dbReference type="PROSITE" id="PS50002">
    <property type="entry name" value="SH3"/>
    <property type="match status" value="1"/>
</dbReference>
<organism evidence="6 7">
    <name type="scientific">Chelonoidis abingdonii</name>
    <name type="common">Abingdon island giant tortoise</name>
    <name type="synonym">Testudo abingdonii</name>
    <dbReference type="NCBI Taxonomy" id="106734"/>
    <lineage>
        <taxon>Eukaryota</taxon>
        <taxon>Metazoa</taxon>
        <taxon>Chordata</taxon>
        <taxon>Craniata</taxon>
        <taxon>Vertebrata</taxon>
        <taxon>Euteleostomi</taxon>
        <taxon>Archelosauria</taxon>
        <taxon>Testudinata</taxon>
        <taxon>Testudines</taxon>
        <taxon>Cryptodira</taxon>
        <taxon>Durocryptodira</taxon>
        <taxon>Testudinoidea</taxon>
        <taxon>Testudinidae</taxon>
        <taxon>Chelonoidis</taxon>
    </lineage>
</organism>
<dbReference type="GeneTree" id="ENSGT00940000160331"/>
<dbReference type="Pfam" id="PF00017">
    <property type="entry name" value="SH2"/>
    <property type="match status" value="1"/>
</dbReference>
<dbReference type="FunFam" id="3.30.505.10:FF:000064">
    <property type="entry name" value="src-like-adapter 2 isoform X2"/>
    <property type="match status" value="1"/>
</dbReference>
<dbReference type="PANTHER" id="PTHR46037">
    <property type="entry name" value="PROTEIN ENHANCER OF SEVENLESS 2B"/>
    <property type="match status" value="1"/>
</dbReference>
<feature type="domain" description="SH2" evidence="4">
    <location>
        <begin position="133"/>
        <end position="230"/>
    </location>
</feature>
<dbReference type="PRINTS" id="PR00401">
    <property type="entry name" value="SH2DOMAIN"/>
</dbReference>
<dbReference type="AlphaFoldDB" id="A0A8C0HFC8"/>
<proteinExistence type="predicted"/>
<dbReference type="GO" id="GO:0000122">
    <property type="term" value="P:negative regulation of transcription by RNA polymerase II"/>
    <property type="evidence" value="ECO:0007669"/>
    <property type="project" value="Ensembl"/>
</dbReference>
<dbReference type="SUPFAM" id="SSF55550">
    <property type="entry name" value="SH2 domain"/>
    <property type="match status" value="1"/>
</dbReference>
<dbReference type="Gene3D" id="3.30.505.10">
    <property type="entry name" value="SH2 domain"/>
    <property type="match status" value="1"/>
</dbReference>
<sequence>MTSHKSQYRCQARGIHKVCSCTHPFSGHPLGAVGPLTPALLFPSCEAAGTAPVGREGQCCALRCCGLSTGLNSYVAVALCSFPAGGEAETILRPGEQLNVLSEVGEWWNVVSLVTGKECSVPSSHVAKVWHRWLYEGVSREKAEELLLLPCNHSGSFLIRESQTRQGCYSLSVRHTNHSSWDSVKHYRINRLENGWLYIAPRLTFPSLQELVDYYSEIGDGLCCLLKEPCFIQGAVRVPAQNLALPVVVKKSSLNWEELDSSALFSEAPAPEGESPVSLGLREAISSYLFLTEELPPEKGSLWKSA</sequence>
<protein>
    <submittedName>
        <fullName evidence="6">Src like adaptor 2</fullName>
    </submittedName>
</protein>
<evidence type="ECO:0000259" key="4">
    <source>
        <dbReference type="PROSITE" id="PS50001"/>
    </source>
</evidence>
<name>A0A8C0HFC8_CHEAB</name>
<keyword evidence="7" id="KW-1185">Reference proteome</keyword>
<dbReference type="SMART" id="SM00252">
    <property type="entry name" value="SH2"/>
    <property type="match status" value="1"/>
</dbReference>
<keyword evidence="1 3" id="KW-0728">SH3 domain</keyword>
<reference evidence="6" key="2">
    <citation type="submission" date="2025-09" db="UniProtKB">
        <authorList>
            <consortium name="Ensembl"/>
        </authorList>
    </citation>
    <scope>IDENTIFICATION</scope>
</reference>
<evidence type="ECO:0000256" key="1">
    <source>
        <dbReference type="ARBA" id="ARBA00022443"/>
    </source>
</evidence>
<feature type="domain" description="SH3" evidence="5">
    <location>
        <begin position="71"/>
        <end position="131"/>
    </location>
</feature>
<gene>
    <name evidence="6" type="primary">SLA2</name>
</gene>
<evidence type="ECO:0000313" key="7">
    <source>
        <dbReference type="Proteomes" id="UP000694404"/>
    </source>
</evidence>
<dbReference type="GO" id="GO:0042110">
    <property type="term" value="P:T cell activation"/>
    <property type="evidence" value="ECO:0007669"/>
    <property type="project" value="Ensembl"/>
</dbReference>
<dbReference type="Gene3D" id="2.30.30.40">
    <property type="entry name" value="SH3 Domains"/>
    <property type="match status" value="1"/>
</dbReference>
<reference evidence="6" key="1">
    <citation type="submission" date="2025-08" db="UniProtKB">
        <authorList>
            <consortium name="Ensembl"/>
        </authorList>
    </citation>
    <scope>IDENTIFICATION</scope>
</reference>
<evidence type="ECO:0000256" key="3">
    <source>
        <dbReference type="PROSITE-ProRule" id="PRU00192"/>
    </source>
</evidence>
<dbReference type="InterPro" id="IPR036860">
    <property type="entry name" value="SH2_dom_sf"/>
</dbReference>
<evidence type="ECO:0000259" key="5">
    <source>
        <dbReference type="PROSITE" id="PS50002"/>
    </source>
</evidence>
<dbReference type="GO" id="GO:0050860">
    <property type="term" value="P:negative regulation of T cell receptor signaling pathway"/>
    <property type="evidence" value="ECO:0007669"/>
    <property type="project" value="Ensembl"/>
</dbReference>
<dbReference type="GO" id="GO:0050849">
    <property type="term" value="P:negative regulation of calcium-mediated signaling"/>
    <property type="evidence" value="ECO:0007669"/>
    <property type="project" value="Ensembl"/>
</dbReference>